<reference evidence="1 2" key="1">
    <citation type="submission" date="2022-09" db="EMBL/GenBank/DDBJ databases">
        <title>Complete genome sequence of Janibacter terrae strain COS04-44, PCL-degrading bacteria isolated from oil spilled coast.</title>
        <authorList>
            <person name="Park H."/>
            <person name="Kim J.Y."/>
            <person name="An S.H."/>
            <person name="Lee C.M."/>
            <person name="Weon H.-Y."/>
        </authorList>
    </citation>
    <scope>NUCLEOTIDE SEQUENCE [LARGE SCALE GENOMIC DNA]</scope>
    <source>
        <strain evidence="1 2">COS04-44</strain>
    </source>
</reference>
<dbReference type="EMBL" id="CP104874">
    <property type="protein sequence ID" value="WWF06364.1"/>
    <property type="molecule type" value="Genomic_DNA"/>
</dbReference>
<sequence>MTESGAQRDGELMLTVLLRHDQGQHLEQIQSSLEERDWWHGFPPEGCEIVSWVVAMGIGQIVTLRFPAERLAAVNVELERRAWGVFATEFYPTYDFLPVRERLTREADERRGSA</sequence>
<evidence type="ECO:0008006" key="3">
    <source>
        <dbReference type="Google" id="ProtNLM"/>
    </source>
</evidence>
<dbReference type="Proteomes" id="UP001381003">
    <property type="component" value="Chromosome"/>
</dbReference>
<gene>
    <name evidence="1" type="ORF">N5P18_05695</name>
</gene>
<proteinExistence type="predicted"/>
<accession>A0ABZ2FJ92</accession>
<keyword evidence="2" id="KW-1185">Reference proteome</keyword>
<protein>
    <recommendedName>
        <fullName evidence="3">DUF3303 domain-containing protein</fullName>
    </recommendedName>
</protein>
<evidence type="ECO:0000313" key="2">
    <source>
        <dbReference type="Proteomes" id="UP001381003"/>
    </source>
</evidence>
<evidence type="ECO:0000313" key="1">
    <source>
        <dbReference type="EMBL" id="WWF06364.1"/>
    </source>
</evidence>
<organism evidence="1 2">
    <name type="scientific">Janibacter terrae</name>
    <dbReference type="NCBI Taxonomy" id="103817"/>
    <lineage>
        <taxon>Bacteria</taxon>
        <taxon>Bacillati</taxon>
        <taxon>Actinomycetota</taxon>
        <taxon>Actinomycetes</taxon>
        <taxon>Micrococcales</taxon>
        <taxon>Intrasporangiaceae</taxon>
        <taxon>Janibacter</taxon>
    </lineage>
</organism>
<dbReference type="RefSeq" id="WP_338538964.1">
    <property type="nucleotide sequence ID" value="NZ_CP104874.1"/>
</dbReference>
<name>A0ABZ2FJ92_9MICO</name>